<dbReference type="OMA" id="YNARHRM"/>
<reference evidence="7" key="1">
    <citation type="submission" date="2013-10" db="EMBL/GenBank/DDBJ databases">
        <title>Genomic analysis of the causative agents of coccidiosis in chickens.</title>
        <authorList>
            <person name="Reid A.J."/>
            <person name="Blake D."/>
            <person name="Billington K."/>
            <person name="Browne H."/>
            <person name="Dunn M."/>
            <person name="Hung S."/>
            <person name="Kawahara F."/>
            <person name="Miranda-Saavedra D."/>
            <person name="Mourier T."/>
            <person name="Nagra H."/>
            <person name="Otto T.D."/>
            <person name="Rawlings N."/>
            <person name="Sanchez A."/>
            <person name="Sanders M."/>
            <person name="Subramaniam C."/>
            <person name="Tay Y."/>
            <person name="Dear P."/>
            <person name="Doerig C."/>
            <person name="Gruber A."/>
            <person name="Parkinson J."/>
            <person name="Shirley M."/>
            <person name="Wan K.L."/>
            <person name="Berriman M."/>
            <person name="Tomley F."/>
            <person name="Pain A."/>
        </authorList>
    </citation>
    <scope>NUCLEOTIDE SEQUENCE</scope>
    <source>
        <strain evidence="7">Houghton</strain>
    </source>
</reference>
<evidence type="ECO:0000313" key="8">
    <source>
        <dbReference type="Proteomes" id="UP000018050"/>
    </source>
</evidence>
<dbReference type="Gene3D" id="2.30.42.10">
    <property type="match status" value="2"/>
</dbReference>
<dbReference type="Proteomes" id="UP000018050">
    <property type="component" value="Unassembled WGS sequence"/>
</dbReference>
<evidence type="ECO:0000256" key="2">
    <source>
        <dbReference type="ARBA" id="ARBA00022737"/>
    </source>
</evidence>
<name>U6GUA8_EIMAC</name>
<dbReference type="AlphaFoldDB" id="U6GUA8"/>
<evidence type="ECO:0000256" key="1">
    <source>
        <dbReference type="ARBA" id="ARBA00004394"/>
    </source>
</evidence>
<protein>
    <submittedName>
        <fullName evidence="7">Gorasp2-prov protein, putative</fullName>
    </submittedName>
</protein>
<organism evidence="7 8">
    <name type="scientific">Eimeria acervulina</name>
    <name type="common">Coccidian parasite</name>
    <dbReference type="NCBI Taxonomy" id="5801"/>
    <lineage>
        <taxon>Eukaryota</taxon>
        <taxon>Sar</taxon>
        <taxon>Alveolata</taxon>
        <taxon>Apicomplexa</taxon>
        <taxon>Conoidasida</taxon>
        <taxon>Coccidia</taxon>
        <taxon>Eucoccidiorida</taxon>
        <taxon>Eimeriorina</taxon>
        <taxon>Eimeriidae</taxon>
        <taxon>Eimeria</taxon>
    </lineage>
</organism>
<proteinExistence type="predicted"/>
<dbReference type="GO" id="GO:0007030">
    <property type="term" value="P:Golgi organization"/>
    <property type="evidence" value="ECO:0007669"/>
    <property type="project" value="TreeGrafter"/>
</dbReference>
<feature type="compositionally biased region" description="Low complexity" evidence="5">
    <location>
        <begin position="285"/>
        <end position="301"/>
    </location>
</feature>
<feature type="domain" description="PDZ GRASP-type" evidence="6">
    <location>
        <begin position="69"/>
        <end position="158"/>
    </location>
</feature>
<accession>U6GUA8</accession>
<keyword evidence="4" id="KW-0472">Membrane</keyword>
<dbReference type="OrthoDB" id="3318at2759"/>
<dbReference type="InterPro" id="IPR007583">
    <property type="entry name" value="GRASP55_65"/>
</dbReference>
<dbReference type="PANTHER" id="PTHR12893">
    <property type="entry name" value="GOLGI REASSEMBLY STACKING PROTEIN GRASP"/>
    <property type="match status" value="1"/>
</dbReference>
<dbReference type="RefSeq" id="XP_013247083.1">
    <property type="nucleotide sequence ID" value="XM_013391629.1"/>
</dbReference>
<gene>
    <name evidence="7" type="ORF">EAH_00044920</name>
</gene>
<dbReference type="GeneID" id="25272562"/>
<dbReference type="VEuPathDB" id="ToxoDB:EAH_00044920"/>
<dbReference type="InterPro" id="IPR024958">
    <property type="entry name" value="GRASP_PDZ"/>
</dbReference>
<sequence length="332" mass="35265">MLGERVSVQSVLKRIDAEEGRPLRLTVYNARHRMNRGKEVYIQPARSNSSLPLLGLGLHFASFEDSLCSPLRVLGVFTNSPAERAGLRAGSDYILGDDRGAYRGVSDLIMGAEEHLGSSLSLFVFNKDTETIRKVNLQPRDDWGGDGCLGCDVGSGFLHRVPFSRTAKDVVAAAAAAAAAPAAATAAAAGDESDRSICLQPQQQQNYQQQQQQQQDLSAAATAAAAAAAAAAGLGMAPMDASDPAAADMLTSCLLLPTTNSPLRDPAFVGSSAADLQWGRSGNLQQQQQQQQQQQPQQQQQNTVEQLLQERSAAFADNAKSACEARSSFSFA</sequence>
<dbReference type="EMBL" id="HG673506">
    <property type="protein sequence ID" value="CDI83851.1"/>
    <property type="molecule type" value="Genomic_DNA"/>
</dbReference>
<evidence type="ECO:0000256" key="3">
    <source>
        <dbReference type="ARBA" id="ARBA00023034"/>
    </source>
</evidence>
<dbReference type="PANTHER" id="PTHR12893:SF0">
    <property type="entry name" value="GRASP65"/>
    <property type="match status" value="1"/>
</dbReference>
<evidence type="ECO:0000256" key="4">
    <source>
        <dbReference type="ARBA" id="ARBA00023136"/>
    </source>
</evidence>
<keyword evidence="8" id="KW-1185">Reference proteome</keyword>
<evidence type="ECO:0000313" key="7">
    <source>
        <dbReference type="EMBL" id="CDI83851.1"/>
    </source>
</evidence>
<dbReference type="SUPFAM" id="SSF50156">
    <property type="entry name" value="PDZ domain-like"/>
    <property type="match status" value="1"/>
</dbReference>
<keyword evidence="2" id="KW-0677">Repeat</keyword>
<feature type="region of interest" description="Disordered" evidence="5">
    <location>
        <begin position="279"/>
        <end position="306"/>
    </location>
</feature>
<dbReference type="Pfam" id="PF04495">
    <property type="entry name" value="GRASP55_65"/>
    <property type="match status" value="1"/>
</dbReference>
<reference evidence="7" key="2">
    <citation type="submission" date="2013-10" db="EMBL/GenBank/DDBJ databases">
        <authorList>
            <person name="Aslett M."/>
        </authorList>
    </citation>
    <scope>NUCLEOTIDE SEQUENCE</scope>
    <source>
        <strain evidence="7">Houghton</strain>
    </source>
</reference>
<evidence type="ECO:0000256" key="5">
    <source>
        <dbReference type="SAM" id="MobiDB-lite"/>
    </source>
</evidence>
<comment type="subcellular location">
    <subcellularLocation>
        <location evidence="1">Golgi apparatus membrane</location>
    </subcellularLocation>
</comment>
<keyword evidence="3" id="KW-0333">Golgi apparatus</keyword>
<evidence type="ECO:0000259" key="6">
    <source>
        <dbReference type="PROSITE" id="PS51865"/>
    </source>
</evidence>
<dbReference type="PROSITE" id="PS51865">
    <property type="entry name" value="PDZ_GRASP"/>
    <property type="match status" value="1"/>
</dbReference>
<dbReference type="GO" id="GO:0000139">
    <property type="term" value="C:Golgi membrane"/>
    <property type="evidence" value="ECO:0007669"/>
    <property type="project" value="UniProtKB-SubCell"/>
</dbReference>
<dbReference type="InterPro" id="IPR036034">
    <property type="entry name" value="PDZ_sf"/>
</dbReference>